<name>A0ABT2C4W9_9BURK</name>
<dbReference type="SUPFAM" id="SSF53850">
    <property type="entry name" value="Periplasmic binding protein-like II"/>
    <property type="match status" value="1"/>
</dbReference>
<evidence type="ECO:0000256" key="2">
    <source>
        <dbReference type="ARBA" id="ARBA00023015"/>
    </source>
</evidence>
<keyword evidence="4" id="KW-0804">Transcription</keyword>
<feature type="domain" description="HTH lysR-type" evidence="5">
    <location>
        <begin position="4"/>
        <end position="61"/>
    </location>
</feature>
<dbReference type="PROSITE" id="PS50931">
    <property type="entry name" value="HTH_LYSR"/>
    <property type="match status" value="1"/>
</dbReference>
<dbReference type="InterPro" id="IPR005119">
    <property type="entry name" value="LysR_subst-bd"/>
</dbReference>
<keyword evidence="3" id="KW-0238">DNA-binding</keyword>
<accession>A0ABT2C4W9</accession>
<dbReference type="Gene3D" id="3.40.190.290">
    <property type="match status" value="1"/>
</dbReference>
<comment type="similarity">
    <text evidence="1">Belongs to the LysR transcriptional regulatory family.</text>
</comment>
<dbReference type="Pfam" id="PF03466">
    <property type="entry name" value="LysR_substrate"/>
    <property type="match status" value="1"/>
</dbReference>
<dbReference type="PANTHER" id="PTHR30537:SF1">
    <property type="entry name" value="HTH-TYPE TRANSCRIPTIONAL REGULATOR PGRR"/>
    <property type="match status" value="1"/>
</dbReference>
<gene>
    <name evidence="6" type="ORF">NX786_23180</name>
</gene>
<evidence type="ECO:0000313" key="7">
    <source>
        <dbReference type="Proteomes" id="UP001165263"/>
    </source>
</evidence>
<comment type="caution">
    <text evidence="6">The sequence shown here is derived from an EMBL/GenBank/DDBJ whole genome shotgun (WGS) entry which is preliminary data.</text>
</comment>
<dbReference type="InterPro" id="IPR058163">
    <property type="entry name" value="LysR-type_TF_proteobact-type"/>
</dbReference>
<sequence>MGANDIKDIQLFLAVARERSFTRAAAKLGMTQSALSHVIRTLESRLRVRLLTRTTRSVSPTEAGERLLQHVAPLLQEIETELVAITDMGDKPAGTVRITAIEHVVDDIVWPRIAPLLRQYPDLHVEISSDYRMVDIAAERYDIGIRYGDLLEKDMIAVRLTADEPMMIVGSPAYFEWHRKPDSLQDLMKQNCITLRLASSGGLYAWELQHEGRPIEAKVRGQAVFTSSYSILNAALSGAGLAFLPESLAGIHVREGRLLSVMPEWCPPFPGLYAYYPNRRNSPRAVALVINALRREPDRISPGTAVLNNLAGTFRP</sequence>
<dbReference type="Pfam" id="PF00126">
    <property type="entry name" value="HTH_1"/>
    <property type="match status" value="1"/>
</dbReference>
<evidence type="ECO:0000313" key="6">
    <source>
        <dbReference type="EMBL" id="MCS0632237.1"/>
    </source>
</evidence>
<dbReference type="RefSeq" id="WP_259451276.1">
    <property type="nucleotide sequence ID" value="NZ_CP119520.1"/>
</dbReference>
<dbReference type="InterPro" id="IPR036390">
    <property type="entry name" value="WH_DNA-bd_sf"/>
</dbReference>
<keyword evidence="7" id="KW-1185">Reference proteome</keyword>
<evidence type="ECO:0000256" key="3">
    <source>
        <dbReference type="ARBA" id="ARBA00023125"/>
    </source>
</evidence>
<keyword evidence="2" id="KW-0805">Transcription regulation</keyword>
<dbReference type="EMBL" id="JANUHC010000009">
    <property type="protein sequence ID" value="MCS0632237.1"/>
    <property type="molecule type" value="Genomic_DNA"/>
</dbReference>
<dbReference type="PANTHER" id="PTHR30537">
    <property type="entry name" value="HTH-TYPE TRANSCRIPTIONAL REGULATOR"/>
    <property type="match status" value="1"/>
</dbReference>
<dbReference type="Proteomes" id="UP001165263">
    <property type="component" value="Unassembled WGS sequence"/>
</dbReference>
<dbReference type="Gene3D" id="1.10.10.10">
    <property type="entry name" value="Winged helix-like DNA-binding domain superfamily/Winged helix DNA-binding domain"/>
    <property type="match status" value="1"/>
</dbReference>
<reference evidence="6" key="1">
    <citation type="submission" date="2022-08" db="EMBL/GenBank/DDBJ databases">
        <title>Reclassification of Massilia species as members of the genera Telluria, Duganella, Pseudoduganella, Mokoshia gen. nov. and Zemynaea gen. nov. using orthogonal and non-orthogonal genome-based approaches.</title>
        <authorList>
            <person name="Bowman J.P."/>
        </authorList>
    </citation>
    <scope>NUCLEOTIDE SEQUENCE</scope>
    <source>
        <strain evidence="6">LMG 11547</strain>
    </source>
</reference>
<protein>
    <submittedName>
        <fullName evidence="6">LysR family transcriptional regulator</fullName>
    </submittedName>
</protein>
<evidence type="ECO:0000256" key="1">
    <source>
        <dbReference type="ARBA" id="ARBA00009437"/>
    </source>
</evidence>
<dbReference type="SUPFAM" id="SSF46785">
    <property type="entry name" value="Winged helix' DNA-binding domain"/>
    <property type="match status" value="1"/>
</dbReference>
<dbReference type="InterPro" id="IPR036388">
    <property type="entry name" value="WH-like_DNA-bd_sf"/>
</dbReference>
<evidence type="ECO:0000256" key="4">
    <source>
        <dbReference type="ARBA" id="ARBA00023163"/>
    </source>
</evidence>
<dbReference type="PRINTS" id="PR00039">
    <property type="entry name" value="HTHLYSR"/>
</dbReference>
<dbReference type="InterPro" id="IPR000847">
    <property type="entry name" value="LysR_HTH_N"/>
</dbReference>
<evidence type="ECO:0000259" key="5">
    <source>
        <dbReference type="PROSITE" id="PS50931"/>
    </source>
</evidence>
<proteinExistence type="inferred from homology"/>
<organism evidence="6 7">
    <name type="scientific">Telluria mixta</name>
    <dbReference type="NCBI Taxonomy" id="34071"/>
    <lineage>
        <taxon>Bacteria</taxon>
        <taxon>Pseudomonadati</taxon>
        <taxon>Pseudomonadota</taxon>
        <taxon>Betaproteobacteria</taxon>
        <taxon>Burkholderiales</taxon>
        <taxon>Oxalobacteraceae</taxon>
        <taxon>Telluria group</taxon>
        <taxon>Telluria</taxon>
    </lineage>
</organism>
<dbReference type="CDD" id="cd08474">
    <property type="entry name" value="PBP2_CrgA_like_5"/>
    <property type="match status" value="1"/>
</dbReference>